<dbReference type="PANTHER" id="PTHR30619">
    <property type="entry name" value="DNA INTERNALIZATION/COMPETENCE PROTEIN COMEC/REC2"/>
    <property type="match status" value="1"/>
</dbReference>
<dbReference type="NCBIfam" id="TIGR00360">
    <property type="entry name" value="ComEC_N-term"/>
    <property type="match status" value="1"/>
</dbReference>
<dbReference type="Pfam" id="PF13567">
    <property type="entry name" value="DUF4131"/>
    <property type="match status" value="1"/>
</dbReference>
<feature type="domain" description="ComEC/Rec2-related protein" evidence="8">
    <location>
        <begin position="232"/>
        <end position="514"/>
    </location>
</feature>
<reference evidence="10 11" key="1">
    <citation type="journal article" date="2018" name="Arch. Microbiol.">
        <title>New insights into the metabolic potential of the phototrophic purple bacterium Rhodopila globiformis DSM 161(T) from its draft genome sequence and evidence for a vanadium-dependent nitrogenase.</title>
        <authorList>
            <person name="Imhoff J.F."/>
            <person name="Rahn T."/>
            <person name="Kunzel S."/>
            <person name="Neulinger S.C."/>
        </authorList>
    </citation>
    <scope>NUCLEOTIDE SEQUENCE [LARGE SCALE GENOMIC DNA]</scope>
    <source>
        <strain evidence="10 11">DSM 161</strain>
    </source>
</reference>
<feature type="domain" description="DUF4131" evidence="9">
    <location>
        <begin position="40"/>
        <end position="190"/>
    </location>
</feature>
<dbReference type="InterPro" id="IPR052159">
    <property type="entry name" value="Competence_DNA_uptake"/>
</dbReference>
<evidence type="ECO:0000259" key="9">
    <source>
        <dbReference type="Pfam" id="PF13567"/>
    </source>
</evidence>
<dbReference type="AlphaFoldDB" id="A0A2S6N8C4"/>
<feature type="transmembrane region" description="Helical" evidence="7">
    <location>
        <begin position="493"/>
        <end position="511"/>
    </location>
</feature>
<feature type="non-terminal residue" evidence="10">
    <location>
        <position position="700"/>
    </location>
</feature>
<feature type="transmembrane region" description="Helical" evidence="7">
    <location>
        <begin position="42"/>
        <end position="59"/>
    </location>
</feature>
<feature type="transmembrane region" description="Helical" evidence="7">
    <location>
        <begin position="18"/>
        <end position="36"/>
    </location>
</feature>
<evidence type="ECO:0000259" key="8">
    <source>
        <dbReference type="Pfam" id="PF03772"/>
    </source>
</evidence>
<feature type="transmembrane region" description="Helical" evidence="7">
    <location>
        <begin position="395"/>
        <end position="414"/>
    </location>
</feature>
<feature type="region of interest" description="Disordered" evidence="6">
    <location>
        <begin position="675"/>
        <end position="700"/>
    </location>
</feature>
<dbReference type="EMBL" id="NHRY01000203">
    <property type="protein sequence ID" value="PPQ30858.1"/>
    <property type="molecule type" value="Genomic_DNA"/>
</dbReference>
<evidence type="ECO:0000256" key="5">
    <source>
        <dbReference type="ARBA" id="ARBA00023136"/>
    </source>
</evidence>
<evidence type="ECO:0000313" key="10">
    <source>
        <dbReference type="EMBL" id="PPQ30858.1"/>
    </source>
</evidence>
<keyword evidence="2" id="KW-1003">Cell membrane</keyword>
<evidence type="ECO:0000256" key="2">
    <source>
        <dbReference type="ARBA" id="ARBA00022475"/>
    </source>
</evidence>
<feature type="transmembrane region" description="Helical" evidence="7">
    <location>
        <begin position="363"/>
        <end position="383"/>
    </location>
</feature>
<dbReference type="Pfam" id="PF03772">
    <property type="entry name" value="Competence"/>
    <property type="match status" value="1"/>
</dbReference>
<dbReference type="PANTHER" id="PTHR30619:SF1">
    <property type="entry name" value="RECOMBINATION PROTEIN 2"/>
    <property type="match status" value="1"/>
</dbReference>
<evidence type="ECO:0008006" key="12">
    <source>
        <dbReference type="Google" id="ProtNLM"/>
    </source>
</evidence>
<keyword evidence="5 7" id="KW-0472">Membrane</keyword>
<keyword evidence="4 7" id="KW-1133">Transmembrane helix</keyword>
<feature type="transmembrane region" description="Helical" evidence="7">
    <location>
        <begin position="64"/>
        <end position="83"/>
    </location>
</feature>
<accession>A0A2S6N8C4</accession>
<evidence type="ECO:0000256" key="4">
    <source>
        <dbReference type="ARBA" id="ARBA00022989"/>
    </source>
</evidence>
<comment type="subcellular location">
    <subcellularLocation>
        <location evidence="1">Cell membrane</location>
        <topology evidence="1">Multi-pass membrane protein</topology>
    </subcellularLocation>
</comment>
<feature type="transmembrane region" description="Helical" evidence="7">
    <location>
        <begin position="255"/>
        <end position="279"/>
    </location>
</feature>
<dbReference type="RefSeq" id="WP_104520303.1">
    <property type="nucleotide sequence ID" value="NZ_NHRY01000203.1"/>
</dbReference>
<feature type="transmembrane region" description="Helical" evidence="7">
    <location>
        <begin position="339"/>
        <end position="357"/>
    </location>
</feature>
<dbReference type="InterPro" id="IPR025405">
    <property type="entry name" value="DUF4131"/>
</dbReference>
<feature type="transmembrane region" description="Helical" evidence="7">
    <location>
        <begin position="291"/>
        <end position="309"/>
    </location>
</feature>
<dbReference type="OrthoDB" id="9790149at2"/>
<proteinExistence type="predicted"/>
<feature type="transmembrane region" description="Helical" evidence="7">
    <location>
        <begin position="434"/>
        <end position="456"/>
    </location>
</feature>
<keyword evidence="3 7" id="KW-0812">Transmembrane</keyword>
<evidence type="ECO:0000256" key="3">
    <source>
        <dbReference type="ARBA" id="ARBA00022692"/>
    </source>
</evidence>
<keyword evidence="11" id="KW-1185">Reference proteome</keyword>
<evidence type="ECO:0000256" key="1">
    <source>
        <dbReference type="ARBA" id="ARBA00004651"/>
    </source>
</evidence>
<feature type="compositionally biased region" description="Pro residues" evidence="6">
    <location>
        <begin position="679"/>
        <end position="694"/>
    </location>
</feature>
<evidence type="ECO:0000313" key="11">
    <source>
        <dbReference type="Proteomes" id="UP000239724"/>
    </source>
</evidence>
<sequence length="700" mass="74738">MGLIAAVKDWLDAERHRLPLWLPVFMGVGVAFYYSLRFEPAVWLGPGAALLGLAAVVAWPDWRWLLAPVAAAALGFAAAQVATARAPPIEADLPRHATQVTGVIRSVEILPDGRRITIQPAFLDGAATPLRRSVRVRLHAGDDTALETGDSVSVRAVIRPPAPPSYPGGWDMQRDAFYAGLGASGYALGPVALVASAQPSPLLRNVQVLRERIAQRITDVIPGAAGAVAVTMMTGESKAIPPADHAAFRDSGLAHLLAVAGLHIGIVMGFAFMVTRFAFALSERASLFWPAKKLAALCALAAGGGYMVLTGMHVPIMRSFAMACLFTLAVLADRRVVSARGLALAATALMLLVPWELPGVSFQMSFSAVLALIAGYEALRPWLRRLHGRSWQRRFVSHLAALALTSALAGSASAPYGAYHFGHVQVYFVLSNMVAVPLTALWVMPAGFIGLALMPLHLEALALVPMGWGAEAILWVARTTAALPAAIVNVPHMPLWGLCVFSLGLAWLGLWQTRRRLLGVVAMAAGLASPLLDHPPDLLVSSDARLIALRTPQGAFLHQAKGGSRFTRDAWAEYWAVEGFLPLADDPAAGIRCESDACTLRPWPDRPGALLALGAPHPAGCGQVSVIVAPEPARGLCPRPWPALVDRFTVWRSGSAAIWLEPDRARVVTVRANRGRRPWVPPPPRPRPPPPSRLPPALVD</sequence>
<dbReference type="Proteomes" id="UP000239724">
    <property type="component" value="Unassembled WGS sequence"/>
</dbReference>
<dbReference type="InterPro" id="IPR004477">
    <property type="entry name" value="ComEC_N"/>
</dbReference>
<protein>
    <recommendedName>
        <fullName evidence="12">ComEC/Rec2-related protein domain-containing protein</fullName>
    </recommendedName>
</protein>
<comment type="caution">
    <text evidence="10">The sequence shown here is derived from an EMBL/GenBank/DDBJ whole genome shotgun (WGS) entry which is preliminary data.</text>
</comment>
<gene>
    <name evidence="10" type="ORF">CCS01_18510</name>
</gene>
<name>A0A2S6N8C4_RHOGL</name>
<dbReference type="GO" id="GO:0005886">
    <property type="term" value="C:plasma membrane"/>
    <property type="evidence" value="ECO:0007669"/>
    <property type="project" value="UniProtKB-SubCell"/>
</dbReference>
<organism evidence="10 11">
    <name type="scientific">Rhodopila globiformis</name>
    <name type="common">Rhodopseudomonas globiformis</name>
    <dbReference type="NCBI Taxonomy" id="1071"/>
    <lineage>
        <taxon>Bacteria</taxon>
        <taxon>Pseudomonadati</taxon>
        <taxon>Pseudomonadota</taxon>
        <taxon>Alphaproteobacteria</taxon>
        <taxon>Acetobacterales</taxon>
        <taxon>Acetobacteraceae</taxon>
        <taxon>Rhodopila</taxon>
    </lineage>
</organism>
<evidence type="ECO:0000256" key="6">
    <source>
        <dbReference type="SAM" id="MobiDB-lite"/>
    </source>
</evidence>
<evidence type="ECO:0000256" key="7">
    <source>
        <dbReference type="SAM" id="Phobius"/>
    </source>
</evidence>